<feature type="transmembrane region" description="Helical" evidence="1">
    <location>
        <begin position="13"/>
        <end position="33"/>
    </location>
</feature>
<dbReference type="RefSeq" id="WP_284216349.1">
    <property type="nucleotide sequence ID" value="NZ_BSOT01000005.1"/>
</dbReference>
<reference evidence="2" key="1">
    <citation type="journal article" date="2014" name="Int. J. Syst. Evol. Microbiol.">
        <title>Complete genome sequence of Corynebacterium casei LMG S-19264T (=DSM 44701T), isolated from a smear-ripened cheese.</title>
        <authorList>
            <consortium name="US DOE Joint Genome Institute (JGI-PGF)"/>
            <person name="Walter F."/>
            <person name="Albersmeier A."/>
            <person name="Kalinowski J."/>
            <person name="Ruckert C."/>
        </authorList>
    </citation>
    <scope>NUCLEOTIDE SEQUENCE</scope>
    <source>
        <strain evidence="2">NBRC 110023</strain>
    </source>
</reference>
<evidence type="ECO:0000313" key="3">
    <source>
        <dbReference type="Proteomes" id="UP001156601"/>
    </source>
</evidence>
<comment type="caution">
    <text evidence="2">The sequence shown here is derived from an EMBL/GenBank/DDBJ whole genome shotgun (WGS) entry which is preliminary data.</text>
</comment>
<evidence type="ECO:0000256" key="1">
    <source>
        <dbReference type="SAM" id="Phobius"/>
    </source>
</evidence>
<protein>
    <recommendedName>
        <fullName evidence="4">Nitrogen fixation protein FixH</fullName>
    </recommendedName>
</protein>
<name>A0AA37SYB3_9ALTE</name>
<gene>
    <name evidence="2" type="ORF">GCM10007852_09540</name>
</gene>
<keyword evidence="3" id="KW-1185">Reference proteome</keyword>
<keyword evidence="1" id="KW-0472">Membrane</keyword>
<evidence type="ECO:0000313" key="2">
    <source>
        <dbReference type="EMBL" id="GLR70046.1"/>
    </source>
</evidence>
<dbReference type="Pfam" id="PF05751">
    <property type="entry name" value="FixH"/>
    <property type="match status" value="1"/>
</dbReference>
<keyword evidence="1" id="KW-0812">Transmembrane</keyword>
<dbReference type="AlphaFoldDB" id="A0AA37SYB3"/>
<keyword evidence="1" id="KW-1133">Transmembrane helix</keyword>
<dbReference type="InterPro" id="IPR008620">
    <property type="entry name" value="FixH"/>
</dbReference>
<reference evidence="2" key="2">
    <citation type="submission" date="2023-01" db="EMBL/GenBank/DDBJ databases">
        <title>Draft genome sequence of Agaribacter marinus strain NBRC 110023.</title>
        <authorList>
            <person name="Sun Q."/>
            <person name="Mori K."/>
        </authorList>
    </citation>
    <scope>NUCLEOTIDE SEQUENCE</scope>
    <source>
        <strain evidence="2">NBRC 110023</strain>
    </source>
</reference>
<dbReference type="EMBL" id="BSOT01000005">
    <property type="protein sequence ID" value="GLR70046.1"/>
    <property type="molecule type" value="Genomic_DNA"/>
</dbReference>
<dbReference type="Proteomes" id="UP001156601">
    <property type="component" value="Unassembled WGS sequence"/>
</dbReference>
<sequence length="163" mass="18447">MQQTDTTPWYKQFWPWFLITIPMSSVVVGSIVFNFATDGTNSLVVDDYYKEGKSINARLDKVENAQALGIAADLVFENSSAVLSFSSGEPKDGTALKLNFYHVTQPERDIELLLARDASGKYRAPLTFNVQGKWRIRLTPMDDTWKLQQKLSLPQASPIQFRP</sequence>
<accession>A0AA37SYB3</accession>
<proteinExistence type="predicted"/>
<organism evidence="2 3">
    <name type="scientific">Agaribacter marinus</name>
    <dbReference type="NCBI Taxonomy" id="1431249"/>
    <lineage>
        <taxon>Bacteria</taxon>
        <taxon>Pseudomonadati</taxon>
        <taxon>Pseudomonadota</taxon>
        <taxon>Gammaproteobacteria</taxon>
        <taxon>Alteromonadales</taxon>
        <taxon>Alteromonadaceae</taxon>
        <taxon>Agaribacter</taxon>
    </lineage>
</organism>
<evidence type="ECO:0008006" key="4">
    <source>
        <dbReference type="Google" id="ProtNLM"/>
    </source>
</evidence>